<sequence>MGFGQHQTFYLRQQWLTKGLIEVEKNHRFFYDPEHFEILGVGKNMAKSIRYWLNATQLTEDKKSTKTEVVMTDLAKLIFQYDPYVKTRYTLYILHYLLVTEKNEASAWYWFFNIFNERVFTKQLLLEKLEQWVKENFEKEVSINSLKRDVDCLIQLYTAKEYSNQTPEDVIKSPFESLGLVHQTTGSYYVKSESAYNLMANILYITLLKYSEKHNKKEVSLNDLINGEELWGKVFNLNRDTIVEYLDEVRKYYPIIFTRTNRLDVIRLNTEQSWLEEMKVAYENEVFK</sequence>
<evidence type="ECO:0000259" key="1">
    <source>
        <dbReference type="Pfam" id="PF13182"/>
    </source>
</evidence>
<dbReference type="EMBL" id="RYYR01000044">
    <property type="protein sequence ID" value="RUL46530.1"/>
    <property type="molecule type" value="Genomic_DNA"/>
</dbReference>
<feature type="domain" description="DUF4007" evidence="1">
    <location>
        <begin position="3"/>
        <end position="273"/>
    </location>
</feature>
<keyword evidence="3" id="KW-1185">Reference proteome</keyword>
<dbReference type="AlphaFoldDB" id="A0A432L6U6"/>
<organism evidence="2 3">
    <name type="scientific">Lysinibacillus antri</name>
    <dbReference type="NCBI Taxonomy" id="2498145"/>
    <lineage>
        <taxon>Bacteria</taxon>
        <taxon>Bacillati</taxon>
        <taxon>Bacillota</taxon>
        <taxon>Bacilli</taxon>
        <taxon>Bacillales</taxon>
        <taxon>Bacillaceae</taxon>
        <taxon>Lysinibacillus</taxon>
    </lineage>
</organism>
<proteinExistence type="predicted"/>
<reference evidence="2 3" key="1">
    <citation type="submission" date="2018-12" db="EMBL/GenBank/DDBJ databases">
        <title>Lysinibacillus antri sp. nov., isolated from a cave soil.</title>
        <authorList>
            <person name="Narsing Rao M.P."/>
            <person name="Zhang H."/>
            <person name="Dong Z.-Y."/>
            <person name="Niu X.-K."/>
            <person name="Zhang K."/>
            <person name="Fang B.-Z."/>
            <person name="Kang Y.-Q."/>
            <person name="Xiao M."/>
            <person name="Li W.-J."/>
        </authorList>
    </citation>
    <scope>NUCLEOTIDE SEQUENCE [LARGE SCALE GENOMIC DNA]</scope>
    <source>
        <strain evidence="2 3">SYSU K30002</strain>
    </source>
</reference>
<dbReference type="RefSeq" id="WP_126660749.1">
    <property type="nucleotide sequence ID" value="NZ_RYYR01000044.1"/>
</dbReference>
<comment type="caution">
    <text evidence="2">The sequence shown here is derived from an EMBL/GenBank/DDBJ whole genome shotgun (WGS) entry which is preliminary data.</text>
</comment>
<evidence type="ECO:0000313" key="2">
    <source>
        <dbReference type="EMBL" id="RUL46530.1"/>
    </source>
</evidence>
<evidence type="ECO:0000313" key="3">
    <source>
        <dbReference type="Proteomes" id="UP000287910"/>
    </source>
</evidence>
<name>A0A432L6U6_9BACI</name>
<protein>
    <submittedName>
        <fullName evidence="2">DUF4007 family protein</fullName>
    </submittedName>
</protein>
<dbReference type="InterPro" id="IPR025248">
    <property type="entry name" value="DUF4007"/>
</dbReference>
<dbReference type="Proteomes" id="UP000287910">
    <property type="component" value="Unassembled WGS sequence"/>
</dbReference>
<dbReference type="Pfam" id="PF13182">
    <property type="entry name" value="DUF4007"/>
    <property type="match status" value="1"/>
</dbReference>
<accession>A0A432L6U6</accession>
<gene>
    <name evidence="2" type="ORF">EK386_18955</name>
</gene>